<protein>
    <submittedName>
        <fullName evidence="2">Class I SAM-dependent methyltransferase</fullName>
    </submittedName>
</protein>
<keyword evidence="2" id="KW-0808">Transferase</keyword>
<sequence length="198" mass="21439">MPDFVRASNQGLDRGNLVWDALGALAPWAAKSIVNVGCGTGFWLPRYARSAHTVIGVETGTSLLAAARARTGAAVVLHGSAEHLPLADGRVDVIHARFAYFFPSATNDCTAGLAEALRVLRPGGSLIVIDNDHRHGEFAALLACSSRAGSQGHDEYIRRWWAQAGAQRHEVMSSWRFQTPEDLGRVLRMEFPPEAVEP</sequence>
<dbReference type="GO" id="GO:0008757">
    <property type="term" value="F:S-adenosylmethionine-dependent methyltransferase activity"/>
    <property type="evidence" value="ECO:0007669"/>
    <property type="project" value="InterPro"/>
</dbReference>
<dbReference type="PANTHER" id="PTHR43591">
    <property type="entry name" value="METHYLTRANSFERASE"/>
    <property type="match status" value="1"/>
</dbReference>
<reference evidence="2 3" key="1">
    <citation type="submission" date="2019-07" db="EMBL/GenBank/DDBJ databases">
        <title>Analysis of the biochemical properties, biological activity and biotechnological potential of siderophores and biosurfactants produced by Antarctic psychrotolerant bacteria.</title>
        <authorList>
            <person name="Styczynski M."/>
            <person name="Krucon T."/>
            <person name="Decewicz P."/>
            <person name="Dziewit L."/>
        </authorList>
    </citation>
    <scope>NUCLEOTIDE SEQUENCE [LARGE SCALE GENOMIC DNA]</scope>
    <source>
        <strain evidence="2 3">ANT_H27</strain>
    </source>
</reference>
<dbReference type="InterPro" id="IPR029063">
    <property type="entry name" value="SAM-dependent_MTases_sf"/>
</dbReference>
<evidence type="ECO:0000259" key="1">
    <source>
        <dbReference type="Pfam" id="PF08241"/>
    </source>
</evidence>
<dbReference type="AlphaFoldDB" id="A0A5B0E851"/>
<dbReference type="Pfam" id="PF08241">
    <property type="entry name" value="Methyltransf_11"/>
    <property type="match status" value="1"/>
</dbReference>
<dbReference type="InterPro" id="IPR013216">
    <property type="entry name" value="Methyltransf_11"/>
</dbReference>
<dbReference type="OrthoDB" id="9797252at2"/>
<name>A0A5B0E851_9MICC</name>
<keyword evidence="2" id="KW-0489">Methyltransferase</keyword>
<accession>A0A5B0E851</accession>
<dbReference type="Proteomes" id="UP000323856">
    <property type="component" value="Unassembled WGS sequence"/>
</dbReference>
<feature type="domain" description="Methyltransferase type 11" evidence="1">
    <location>
        <begin position="35"/>
        <end position="128"/>
    </location>
</feature>
<organism evidence="2 3">
    <name type="scientific">Paeniglutamicibacter gangotriensis</name>
    <dbReference type="NCBI Taxonomy" id="254787"/>
    <lineage>
        <taxon>Bacteria</taxon>
        <taxon>Bacillati</taxon>
        <taxon>Actinomycetota</taxon>
        <taxon>Actinomycetes</taxon>
        <taxon>Micrococcales</taxon>
        <taxon>Micrococcaceae</taxon>
        <taxon>Paeniglutamicibacter</taxon>
    </lineage>
</organism>
<dbReference type="Gene3D" id="3.40.50.150">
    <property type="entry name" value="Vaccinia Virus protein VP39"/>
    <property type="match status" value="1"/>
</dbReference>
<proteinExistence type="predicted"/>
<gene>
    <name evidence="2" type="ORF">FQ154_17560</name>
</gene>
<dbReference type="GO" id="GO:0032259">
    <property type="term" value="P:methylation"/>
    <property type="evidence" value="ECO:0007669"/>
    <property type="project" value="UniProtKB-KW"/>
</dbReference>
<evidence type="ECO:0000313" key="2">
    <source>
        <dbReference type="EMBL" id="KAA0973629.1"/>
    </source>
</evidence>
<dbReference type="EMBL" id="VOBL01000023">
    <property type="protein sequence ID" value="KAA0973629.1"/>
    <property type="molecule type" value="Genomic_DNA"/>
</dbReference>
<evidence type="ECO:0000313" key="3">
    <source>
        <dbReference type="Proteomes" id="UP000323856"/>
    </source>
</evidence>
<dbReference type="SUPFAM" id="SSF53335">
    <property type="entry name" value="S-adenosyl-L-methionine-dependent methyltransferases"/>
    <property type="match status" value="1"/>
</dbReference>
<comment type="caution">
    <text evidence="2">The sequence shown here is derived from an EMBL/GenBank/DDBJ whole genome shotgun (WGS) entry which is preliminary data.</text>
</comment>
<dbReference type="CDD" id="cd02440">
    <property type="entry name" value="AdoMet_MTases"/>
    <property type="match status" value="1"/>
</dbReference>